<evidence type="ECO:0000313" key="1">
    <source>
        <dbReference type="EMBL" id="KAF2154921.1"/>
    </source>
</evidence>
<dbReference type="EMBL" id="ML996083">
    <property type="protein sequence ID" value="KAF2154921.1"/>
    <property type="molecule type" value="Genomic_DNA"/>
</dbReference>
<dbReference type="Proteomes" id="UP000799439">
    <property type="component" value="Unassembled WGS sequence"/>
</dbReference>
<dbReference type="AlphaFoldDB" id="A0A9P4J4H3"/>
<evidence type="ECO:0008006" key="3">
    <source>
        <dbReference type="Google" id="ProtNLM"/>
    </source>
</evidence>
<reference evidence="1" key="1">
    <citation type="journal article" date="2020" name="Stud. Mycol.">
        <title>101 Dothideomycetes genomes: a test case for predicting lifestyles and emergence of pathogens.</title>
        <authorList>
            <person name="Haridas S."/>
            <person name="Albert R."/>
            <person name="Binder M."/>
            <person name="Bloem J."/>
            <person name="Labutti K."/>
            <person name="Salamov A."/>
            <person name="Andreopoulos B."/>
            <person name="Baker S."/>
            <person name="Barry K."/>
            <person name="Bills G."/>
            <person name="Bluhm B."/>
            <person name="Cannon C."/>
            <person name="Castanera R."/>
            <person name="Culley D."/>
            <person name="Daum C."/>
            <person name="Ezra D."/>
            <person name="Gonzalez J."/>
            <person name="Henrissat B."/>
            <person name="Kuo A."/>
            <person name="Liang C."/>
            <person name="Lipzen A."/>
            <person name="Lutzoni F."/>
            <person name="Magnuson J."/>
            <person name="Mondo S."/>
            <person name="Nolan M."/>
            <person name="Ohm R."/>
            <person name="Pangilinan J."/>
            <person name="Park H.-J."/>
            <person name="Ramirez L."/>
            <person name="Alfaro M."/>
            <person name="Sun H."/>
            <person name="Tritt A."/>
            <person name="Yoshinaga Y."/>
            <person name="Zwiers L.-H."/>
            <person name="Turgeon B."/>
            <person name="Goodwin S."/>
            <person name="Spatafora J."/>
            <person name="Crous P."/>
            <person name="Grigoriev I."/>
        </authorList>
    </citation>
    <scope>NUCLEOTIDE SEQUENCE</scope>
    <source>
        <strain evidence="1">CBS 260.36</strain>
    </source>
</reference>
<dbReference type="SUPFAM" id="SSF52047">
    <property type="entry name" value="RNI-like"/>
    <property type="match status" value="1"/>
</dbReference>
<accession>A0A9P4J4H3</accession>
<sequence length="319" mass="36518">MFVSYLDRKSLSAVVRVSRAWSEAGLDVLWRHVESDHFKNIEVTRHEHYARRVRELIVLDQSIQNLSGITFPQLRILHFDLVQYSEAMFEMFATCSSTIEHLTFNIESQHDADTGEQLNERTLECFKSCENLREIVIGYTLWDQPMNDDIYTHLATRRGLRTLRVHTPIRSELIQHLLAHNDGIFTNIVDSHIIGDPASLLTLFLAANGFKHLTSLFIETHDPTESFQARIADVLPPGLLNLTIMYVDVVRIEYLAKSGILALGQFRKLRVLVVMGVFMWTYPWTKDETKAFYQISRISRSCASHLGAVLTGRCLASAP</sequence>
<comment type="caution">
    <text evidence="1">The sequence shown here is derived from an EMBL/GenBank/DDBJ whole genome shotgun (WGS) entry which is preliminary data.</text>
</comment>
<protein>
    <recommendedName>
        <fullName evidence="3">F-box domain-containing protein</fullName>
    </recommendedName>
</protein>
<organism evidence="1 2">
    <name type="scientific">Myriangium duriaei CBS 260.36</name>
    <dbReference type="NCBI Taxonomy" id="1168546"/>
    <lineage>
        <taxon>Eukaryota</taxon>
        <taxon>Fungi</taxon>
        <taxon>Dikarya</taxon>
        <taxon>Ascomycota</taxon>
        <taxon>Pezizomycotina</taxon>
        <taxon>Dothideomycetes</taxon>
        <taxon>Dothideomycetidae</taxon>
        <taxon>Myriangiales</taxon>
        <taxon>Myriangiaceae</taxon>
        <taxon>Myriangium</taxon>
    </lineage>
</organism>
<gene>
    <name evidence="1" type="ORF">K461DRAFT_291823</name>
</gene>
<name>A0A9P4J4H3_9PEZI</name>
<dbReference type="InterPro" id="IPR032675">
    <property type="entry name" value="LRR_dom_sf"/>
</dbReference>
<dbReference type="Gene3D" id="3.80.10.10">
    <property type="entry name" value="Ribonuclease Inhibitor"/>
    <property type="match status" value="1"/>
</dbReference>
<evidence type="ECO:0000313" key="2">
    <source>
        <dbReference type="Proteomes" id="UP000799439"/>
    </source>
</evidence>
<proteinExistence type="predicted"/>
<keyword evidence="2" id="KW-1185">Reference proteome</keyword>
<dbReference type="OrthoDB" id="2305901at2759"/>